<dbReference type="EMBL" id="LAZR01000330">
    <property type="protein sequence ID" value="KKN74194.1"/>
    <property type="molecule type" value="Genomic_DNA"/>
</dbReference>
<organism evidence="2">
    <name type="scientific">marine sediment metagenome</name>
    <dbReference type="NCBI Taxonomy" id="412755"/>
    <lineage>
        <taxon>unclassified sequences</taxon>
        <taxon>metagenomes</taxon>
        <taxon>ecological metagenomes</taxon>
    </lineage>
</organism>
<name>A0A0F9T4T4_9ZZZZ</name>
<comment type="caution">
    <text evidence="2">The sequence shown here is derived from an EMBL/GenBank/DDBJ whole genome shotgun (WGS) entry which is preliminary data.</text>
</comment>
<feature type="compositionally biased region" description="Basic and acidic residues" evidence="1">
    <location>
        <begin position="44"/>
        <end position="56"/>
    </location>
</feature>
<dbReference type="AlphaFoldDB" id="A0A0F9T4T4"/>
<feature type="region of interest" description="Disordered" evidence="1">
    <location>
        <begin position="44"/>
        <end position="86"/>
    </location>
</feature>
<reference evidence="2" key="1">
    <citation type="journal article" date="2015" name="Nature">
        <title>Complex archaea that bridge the gap between prokaryotes and eukaryotes.</title>
        <authorList>
            <person name="Spang A."/>
            <person name="Saw J.H."/>
            <person name="Jorgensen S.L."/>
            <person name="Zaremba-Niedzwiedzka K."/>
            <person name="Martijn J."/>
            <person name="Lind A.E."/>
            <person name="van Eijk R."/>
            <person name="Schleper C."/>
            <person name="Guy L."/>
            <person name="Ettema T.J."/>
        </authorList>
    </citation>
    <scope>NUCLEOTIDE SEQUENCE</scope>
</reference>
<evidence type="ECO:0000256" key="1">
    <source>
        <dbReference type="SAM" id="MobiDB-lite"/>
    </source>
</evidence>
<gene>
    <name evidence="2" type="ORF">LCGC14_0392800</name>
</gene>
<protein>
    <submittedName>
        <fullName evidence="2">Uncharacterized protein</fullName>
    </submittedName>
</protein>
<feature type="compositionally biased region" description="Basic and acidic residues" evidence="1">
    <location>
        <begin position="73"/>
        <end position="86"/>
    </location>
</feature>
<evidence type="ECO:0000313" key="2">
    <source>
        <dbReference type="EMBL" id="KKN74194.1"/>
    </source>
</evidence>
<accession>A0A0F9T4T4</accession>
<proteinExistence type="predicted"/>
<sequence>MDDRHNVSCPVCGQSAKVRVSRSSFRFAEPLILLQDLGNYPDGSHKGYQELGRRADSGISPKPGQPYKTAEQVAHEEEDSKNAVAC</sequence>